<reference evidence="1" key="1">
    <citation type="submission" date="2015-04" db="UniProtKB">
        <authorList>
            <consortium name="EnsemblPlants"/>
        </authorList>
    </citation>
    <scope>IDENTIFICATION</scope>
</reference>
<dbReference type="AlphaFoldDB" id="A0A0E0A3V8"/>
<accession>A0A0E0A3V8</accession>
<evidence type="ECO:0000313" key="1">
    <source>
        <dbReference type="EnsemblPlants" id="OGLUM06G00200.4"/>
    </source>
</evidence>
<dbReference type="HOGENOM" id="CLU_189448_0_0_1"/>
<dbReference type="Gramene" id="OGLUM06G00200.4">
    <property type="protein sequence ID" value="OGLUM06G00200.4"/>
    <property type="gene ID" value="OGLUM06G00200"/>
</dbReference>
<dbReference type="Proteomes" id="UP000026961">
    <property type="component" value="Chromosome 6"/>
</dbReference>
<protein>
    <submittedName>
        <fullName evidence="1">Uncharacterized protein</fullName>
    </submittedName>
</protein>
<evidence type="ECO:0000313" key="2">
    <source>
        <dbReference type="Proteomes" id="UP000026961"/>
    </source>
</evidence>
<dbReference type="EnsemblPlants" id="OGLUM06G00200.4">
    <property type="protein sequence ID" value="OGLUM06G00200.4"/>
    <property type="gene ID" value="OGLUM06G00200"/>
</dbReference>
<keyword evidence="2" id="KW-1185">Reference proteome</keyword>
<reference evidence="1" key="2">
    <citation type="submission" date="2018-05" db="EMBL/GenBank/DDBJ databases">
        <title>OgluRS3 (Oryza glumaepatula Reference Sequence Version 3).</title>
        <authorList>
            <person name="Zhang J."/>
            <person name="Kudrna D."/>
            <person name="Lee S."/>
            <person name="Talag J."/>
            <person name="Welchert J."/>
            <person name="Wing R.A."/>
        </authorList>
    </citation>
    <scope>NUCLEOTIDE SEQUENCE [LARGE SCALE GENOMIC DNA]</scope>
</reference>
<organism evidence="1">
    <name type="scientific">Oryza glumipatula</name>
    <dbReference type="NCBI Taxonomy" id="40148"/>
    <lineage>
        <taxon>Eukaryota</taxon>
        <taxon>Viridiplantae</taxon>
        <taxon>Streptophyta</taxon>
        <taxon>Embryophyta</taxon>
        <taxon>Tracheophyta</taxon>
        <taxon>Spermatophyta</taxon>
        <taxon>Magnoliopsida</taxon>
        <taxon>Liliopsida</taxon>
        <taxon>Poales</taxon>
        <taxon>Poaceae</taxon>
        <taxon>BOP clade</taxon>
        <taxon>Oryzoideae</taxon>
        <taxon>Oryzeae</taxon>
        <taxon>Oryzinae</taxon>
        <taxon>Oryza</taxon>
    </lineage>
</organism>
<sequence length="88" mass="9747">MGHGVEEMMACRRDLELLNLTSEVSVLVSGVEVLLLQRDAGVVLIPWLNLVEIDVLDDIEINPSCGHLLPKLNTWLGLAGRLETHECM</sequence>
<proteinExistence type="predicted"/>
<name>A0A0E0A3V8_9ORYZ</name>